<dbReference type="EMBL" id="BAAAZX010000007">
    <property type="protein sequence ID" value="GAA3992537.1"/>
    <property type="molecule type" value="Genomic_DNA"/>
</dbReference>
<dbReference type="Proteomes" id="UP001500456">
    <property type="component" value="Unassembled WGS sequence"/>
</dbReference>
<sequence length="533" mass="55299">MSERTAEPTTVLLRRGEVHSPADPFATAMVVERGQVAWVGSEGAADAFADGVDEVVDLDGALVTPAFTDAHVHTTSTGLALTGLDLSDAPSLDAALALVRDFAAARPNDRVLLGHGWDAARWPGGRPPTRAELDAATGGRPLYLSRIDVHSAVVTTALLDLTPGLGAPDAPLTADAHHAVRAAALGAVTPQQRREAQRTALAHAVSLGIGTVHECAGPEISSEDDFTDLLNLASGQAGPRVVGYWAEQDVDKARELGAIGAAGDLFVDGALGSHTACLHEPYTDADHTGTAYLDAAAVAAHVTACTEAGLQAGFHAIGDAAVTSVVEGVRAAAEKLGLARIRAARHRVEHAELLTPETIAAFAELGLTVSVQPAFDALWGGEDGMYVQRLGAARARALNPFAALLRAGVPLAFGSDSPVTPLDPWGGVRAAAFHRTPEHRVSVRAAFTAHTRGGWRAVGRDDAGVLVPGAPADYAVWRTGDLVVQAPDDRVARWSTDPRSGTPGLPDLTPGRDLPVCLRTVVGGRTVFVRPGE</sequence>
<dbReference type="InterPro" id="IPR011059">
    <property type="entry name" value="Metal-dep_hydrolase_composite"/>
</dbReference>
<evidence type="ECO:0000313" key="3">
    <source>
        <dbReference type="Proteomes" id="UP001500456"/>
    </source>
</evidence>
<name>A0ABP7R4L7_9ACTN</name>
<organism evidence="2 3">
    <name type="scientific">Streptomyces plumbiresistens</name>
    <dbReference type="NCBI Taxonomy" id="511811"/>
    <lineage>
        <taxon>Bacteria</taxon>
        <taxon>Bacillati</taxon>
        <taxon>Actinomycetota</taxon>
        <taxon>Actinomycetes</taxon>
        <taxon>Kitasatosporales</taxon>
        <taxon>Streptomycetaceae</taxon>
        <taxon>Streptomyces</taxon>
    </lineage>
</organism>
<dbReference type="Gene3D" id="2.30.40.10">
    <property type="entry name" value="Urease, subunit C, domain 1"/>
    <property type="match status" value="1"/>
</dbReference>
<proteinExistence type="predicted"/>
<dbReference type="SUPFAM" id="SSF51338">
    <property type="entry name" value="Composite domain of metallo-dependent hydrolases"/>
    <property type="match status" value="1"/>
</dbReference>
<dbReference type="InterPro" id="IPR032466">
    <property type="entry name" value="Metal_Hydrolase"/>
</dbReference>
<dbReference type="InterPro" id="IPR013108">
    <property type="entry name" value="Amidohydro_3"/>
</dbReference>
<dbReference type="RefSeq" id="WP_345563771.1">
    <property type="nucleotide sequence ID" value="NZ_BAAAZX010000007.1"/>
</dbReference>
<dbReference type="Gene3D" id="3.10.310.70">
    <property type="match status" value="1"/>
</dbReference>
<keyword evidence="3" id="KW-1185">Reference proteome</keyword>
<dbReference type="Pfam" id="PF07969">
    <property type="entry name" value="Amidohydro_3"/>
    <property type="match status" value="1"/>
</dbReference>
<dbReference type="InterPro" id="IPR033932">
    <property type="entry name" value="YtcJ-like"/>
</dbReference>
<dbReference type="CDD" id="cd01300">
    <property type="entry name" value="YtcJ_like"/>
    <property type="match status" value="1"/>
</dbReference>
<feature type="domain" description="Amidohydrolase 3" evidence="1">
    <location>
        <begin position="54"/>
        <end position="528"/>
    </location>
</feature>
<evidence type="ECO:0000313" key="2">
    <source>
        <dbReference type="EMBL" id="GAA3992537.1"/>
    </source>
</evidence>
<protein>
    <submittedName>
        <fullName evidence="2">Amidohydrolase</fullName>
    </submittedName>
</protein>
<reference evidence="3" key="1">
    <citation type="journal article" date="2019" name="Int. J. Syst. Evol. Microbiol.">
        <title>The Global Catalogue of Microorganisms (GCM) 10K type strain sequencing project: providing services to taxonomists for standard genome sequencing and annotation.</title>
        <authorList>
            <consortium name="The Broad Institute Genomics Platform"/>
            <consortium name="The Broad Institute Genome Sequencing Center for Infectious Disease"/>
            <person name="Wu L."/>
            <person name="Ma J."/>
        </authorList>
    </citation>
    <scope>NUCLEOTIDE SEQUENCE [LARGE SCALE GENOMIC DNA]</scope>
    <source>
        <strain evidence="3">JCM 16924</strain>
    </source>
</reference>
<dbReference type="PANTHER" id="PTHR22642">
    <property type="entry name" value="IMIDAZOLONEPROPIONASE"/>
    <property type="match status" value="1"/>
</dbReference>
<gene>
    <name evidence="2" type="ORF">GCM10022232_29340</name>
</gene>
<dbReference type="PANTHER" id="PTHR22642:SF2">
    <property type="entry name" value="PROTEIN LONG AFTER FAR-RED 3"/>
    <property type="match status" value="1"/>
</dbReference>
<dbReference type="SUPFAM" id="SSF51556">
    <property type="entry name" value="Metallo-dependent hydrolases"/>
    <property type="match status" value="1"/>
</dbReference>
<dbReference type="Gene3D" id="3.20.20.140">
    <property type="entry name" value="Metal-dependent hydrolases"/>
    <property type="match status" value="1"/>
</dbReference>
<comment type="caution">
    <text evidence="2">The sequence shown here is derived from an EMBL/GenBank/DDBJ whole genome shotgun (WGS) entry which is preliminary data.</text>
</comment>
<accession>A0ABP7R4L7</accession>
<evidence type="ECO:0000259" key="1">
    <source>
        <dbReference type="Pfam" id="PF07969"/>
    </source>
</evidence>